<feature type="non-terminal residue" evidence="1">
    <location>
        <position position="1"/>
    </location>
</feature>
<comment type="caution">
    <text evidence="1">The sequence shown here is derived from an EMBL/GenBank/DDBJ whole genome shotgun (WGS) entry which is preliminary data.</text>
</comment>
<reference evidence="1 2" key="1">
    <citation type="submission" date="2023-09" db="EMBL/GenBank/DDBJ databases">
        <title>Multi-omics analysis of a traditional fermented food reveals byproduct-associated fungal strains for waste-to-food upcycling.</title>
        <authorList>
            <consortium name="Lawrence Berkeley National Laboratory"/>
            <person name="Rekdal V.M."/>
            <person name="Villalobos-Escobedo J.M."/>
            <person name="Rodriguez-Valeron N."/>
            <person name="Garcia M.O."/>
            <person name="Vasquez D.P."/>
            <person name="Damayanti I."/>
            <person name="Sorensen P.M."/>
            <person name="Baidoo E.E."/>
            <person name="De Carvalho A.C."/>
            <person name="Riley R."/>
            <person name="Lipzen A."/>
            <person name="He G."/>
            <person name="Yan M."/>
            <person name="Haridas S."/>
            <person name="Daum C."/>
            <person name="Yoshinaga Y."/>
            <person name="Ng V."/>
            <person name="Grigoriev I.V."/>
            <person name="Munk R."/>
            <person name="Nuraida L."/>
            <person name="Wijaya C.H."/>
            <person name="Morales P.-C."/>
            <person name="Keasling J.D."/>
        </authorList>
    </citation>
    <scope>NUCLEOTIDE SEQUENCE [LARGE SCALE GENOMIC DNA]</scope>
    <source>
        <strain evidence="1 2">FGSC 2613</strain>
    </source>
</reference>
<dbReference type="EMBL" id="JAVLET010000003">
    <property type="protein sequence ID" value="KAL0472668.1"/>
    <property type="molecule type" value="Genomic_DNA"/>
</dbReference>
<protein>
    <submittedName>
        <fullName evidence="1">Uncharacterized protein</fullName>
    </submittedName>
</protein>
<accession>A0ABR3DL75</accession>
<proteinExistence type="predicted"/>
<name>A0ABR3DL75_NEUIN</name>
<dbReference type="Proteomes" id="UP001451303">
    <property type="component" value="Unassembled WGS sequence"/>
</dbReference>
<evidence type="ECO:0000313" key="2">
    <source>
        <dbReference type="Proteomes" id="UP001451303"/>
    </source>
</evidence>
<keyword evidence="2" id="KW-1185">Reference proteome</keyword>
<gene>
    <name evidence="1" type="ORF">QR685DRAFT_440318</name>
</gene>
<evidence type="ECO:0000313" key="1">
    <source>
        <dbReference type="EMBL" id="KAL0472668.1"/>
    </source>
</evidence>
<sequence length="94" mass="11254">FNNSLYIILGIIPNKVVYKFKPQSILDILTRLFNKEIPLSIVALSYYNTKDTLISFKIRNTIYIQFILKLSLYYIIRKVKYSAYKFDFPKDLKF</sequence>
<organism evidence="1 2">
    <name type="scientific">Neurospora intermedia</name>
    <dbReference type="NCBI Taxonomy" id="5142"/>
    <lineage>
        <taxon>Eukaryota</taxon>
        <taxon>Fungi</taxon>
        <taxon>Dikarya</taxon>
        <taxon>Ascomycota</taxon>
        <taxon>Pezizomycotina</taxon>
        <taxon>Sordariomycetes</taxon>
        <taxon>Sordariomycetidae</taxon>
        <taxon>Sordariales</taxon>
        <taxon>Sordariaceae</taxon>
        <taxon>Neurospora</taxon>
    </lineage>
</organism>